<dbReference type="Proteomes" id="UP000248857">
    <property type="component" value="Unassembled WGS sequence"/>
</dbReference>
<protein>
    <submittedName>
        <fullName evidence="1">Uncharacterized protein</fullName>
    </submittedName>
</protein>
<evidence type="ECO:0000313" key="2">
    <source>
        <dbReference type="Proteomes" id="UP000248857"/>
    </source>
</evidence>
<sequence>MKGCTSKGGAQASSFCACTLTEIQNTHTIQELNQLGLQMQQTGELPESFQDIVISCISRLQ</sequence>
<keyword evidence="2" id="KW-1185">Reference proteome</keyword>
<evidence type="ECO:0000313" key="1">
    <source>
        <dbReference type="EMBL" id="PZD74438.1"/>
    </source>
</evidence>
<name>A0A2W1JM95_9CYAN</name>
<organism evidence="1 2">
    <name type="scientific">Acaryochloris thomasi RCC1774</name>
    <dbReference type="NCBI Taxonomy" id="1764569"/>
    <lineage>
        <taxon>Bacteria</taxon>
        <taxon>Bacillati</taxon>
        <taxon>Cyanobacteriota</taxon>
        <taxon>Cyanophyceae</taxon>
        <taxon>Acaryochloridales</taxon>
        <taxon>Acaryochloridaceae</taxon>
        <taxon>Acaryochloris</taxon>
        <taxon>Acaryochloris thomasi</taxon>
    </lineage>
</organism>
<accession>A0A2W1JM95</accession>
<comment type="caution">
    <text evidence="1">The sequence shown here is derived from an EMBL/GenBank/DDBJ whole genome shotgun (WGS) entry which is preliminary data.</text>
</comment>
<dbReference type="PROSITE" id="PS51257">
    <property type="entry name" value="PROKAR_LIPOPROTEIN"/>
    <property type="match status" value="1"/>
</dbReference>
<dbReference type="AlphaFoldDB" id="A0A2W1JM95"/>
<dbReference type="EMBL" id="PQWO01000003">
    <property type="protein sequence ID" value="PZD74438.1"/>
    <property type="molecule type" value="Genomic_DNA"/>
</dbReference>
<reference evidence="1 2" key="1">
    <citation type="journal article" date="2018" name="Sci. Rep.">
        <title>A novel species of the marine cyanobacterium Acaryochloris with a unique pigment content and lifestyle.</title>
        <authorList>
            <person name="Partensky F."/>
            <person name="Six C."/>
            <person name="Ratin M."/>
            <person name="Garczarek L."/>
            <person name="Vaulot D."/>
            <person name="Probert I."/>
            <person name="Calteau A."/>
            <person name="Gourvil P."/>
            <person name="Marie D."/>
            <person name="Grebert T."/>
            <person name="Bouchier C."/>
            <person name="Le Panse S."/>
            <person name="Gachenot M."/>
            <person name="Rodriguez F."/>
            <person name="Garrido J.L."/>
        </authorList>
    </citation>
    <scope>NUCLEOTIDE SEQUENCE [LARGE SCALE GENOMIC DNA]</scope>
    <source>
        <strain evidence="1 2">RCC1774</strain>
    </source>
</reference>
<gene>
    <name evidence="1" type="ORF">C1752_01389</name>
</gene>
<proteinExistence type="predicted"/>